<keyword evidence="3" id="KW-1185">Reference proteome</keyword>
<dbReference type="EMBL" id="BTSX01000005">
    <property type="protein sequence ID" value="GMT01536.1"/>
    <property type="molecule type" value="Genomic_DNA"/>
</dbReference>
<feature type="non-terminal residue" evidence="2">
    <location>
        <position position="1"/>
    </location>
</feature>
<accession>A0AAV5U4X8</accession>
<feature type="compositionally biased region" description="Polar residues" evidence="1">
    <location>
        <begin position="237"/>
        <end position="253"/>
    </location>
</feature>
<evidence type="ECO:0000313" key="3">
    <source>
        <dbReference type="Proteomes" id="UP001432027"/>
    </source>
</evidence>
<protein>
    <submittedName>
        <fullName evidence="2">Uncharacterized protein</fullName>
    </submittedName>
</protein>
<dbReference type="AlphaFoldDB" id="A0AAV5U4X8"/>
<feature type="region of interest" description="Disordered" evidence="1">
    <location>
        <begin position="226"/>
        <end position="253"/>
    </location>
</feature>
<sequence length="405" mass="44975">SLDNYYEFNRVIIRSDPPQDNLNNDLPPDNYYEFNRVIIRSDPPQDNMNNDLPPENYYEFNRVIIRSDPPQDNMNDMQPDNFWEVAKRCLIPSDPPRTKALADKELIRDCPHGGPQFCTFCYEISTGEIGSNLSSDDLSLSTNKAMSSSAKKPPTTAGNRKESSRGSKRTRQTKIKEVSQREQHTVTVPNPYRYGVDTRSAASGPPFRVALGYPTSHAYHDTNQVWTDGTVPGPPASSISQTPQGVSRPSVRSNAPRAPFLGQIGDPGTDFTGRCIGRATGASKNATALHGNTSLTEEQPGQAIKVGPDGLPVSRSYRFKPTKVKRTAGYKKARIVNNVAVKKNRVKEGVRKPQIHARALLLQKYFEVNGIPLPDPTLFDFPAGFGMVEYVPTPNEREKMGLPRD</sequence>
<evidence type="ECO:0000256" key="1">
    <source>
        <dbReference type="SAM" id="MobiDB-lite"/>
    </source>
</evidence>
<proteinExistence type="predicted"/>
<organism evidence="2 3">
    <name type="scientific">Pristionchus entomophagus</name>
    <dbReference type="NCBI Taxonomy" id="358040"/>
    <lineage>
        <taxon>Eukaryota</taxon>
        <taxon>Metazoa</taxon>
        <taxon>Ecdysozoa</taxon>
        <taxon>Nematoda</taxon>
        <taxon>Chromadorea</taxon>
        <taxon>Rhabditida</taxon>
        <taxon>Rhabditina</taxon>
        <taxon>Diplogasteromorpha</taxon>
        <taxon>Diplogasteroidea</taxon>
        <taxon>Neodiplogasteridae</taxon>
        <taxon>Pristionchus</taxon>
    </lineage>
</organism>
<name>A0AAV5U4X8_9BILA</name>
<feature type="region of interest" description="Disordered" evidence="1">
    <location>
        <begin position="137"/>
        <end position="203"/>
    </location>
</feature>
<feature type="compositionally biased region" description="Basic and acidic residues" evidence="1">
    <location>
        <begin position="174"/>
        <end position="184"/>
    </location>
</feature>
<gene>
    <name evidence="2" type="ORF">PENTCL1PPCAC_23710</name>
</gene>
<reference evidence="2" key="1">
    <citation type="submission" date="2023-10" db="EMBL/GenBank/DDBJ databases">
        <title>Genome assembly of Pristionchus species.</title>
        <authorList>
            <person name="Yoshida K."/>
            <person name="Sommer R.J."/>
        </authorList>
    </citation>
    <scope>NUCLEOTIDE SEQUENCE</scope>
    <source>
        <strain evidence="2">RS0144</strain>
    </source>
</reference>
<evidence type="ECO:0000313" key="2">
    <source>
        <dbReference type="EMBL" id="GMT01536.1"/>
    </source>
</evidence>
<dbReference type="Proteomes" id="UP001432027">
    <property type="component" value="Unassembled WGS sequence"/>
</dbReference>
<comment type="caution">
    <text evidence="2">The sequence shown here is derived from an EMBL/GenBank/DDBJ whole genome shotgun (WGS) entry which is preliminary data.</text>
</comment>